<gene>
    <name evidence="4" type="ORF">SDC9_150923</name>
</gene>
<evidence type="ECO:0000259" key="3">
    <source>
        <dbReference type="Pfam" id="PF13408"/>
    </source>
</evidence>
<dbReference type="InterPro" id="IPR050639">
    <property type="entry name" value="SSR_resolvase"/>
</dbReference>
<evidence type="ECO:0000313" key="4">
    <source>
        <dbReference type="EMBL" id="MPN03691.1"/>
    </source>
</evidence>
<sequence length="226" mass="26181">MFLQNERYTGRAHGQDGFCEQLIDDTTFLIAQAAMAERAQRNSNKRSDKVYLFTGLTCCAECGNRLSAHITGGRYIYYRCTRYEKLHLCTHKKRTSELILEDWLLHNMLAQVAAFNATIEEAKAARPIVDEAKIKRKMEKLKDLYLNDLIDRAAYEADYTVLRGMLDGERENPLPRPIDIPAMRTALEDYKTLSRDKQKEFWSRTIKRIIITQDESFSVIPVSPYS</sequence>
<dbReference type="EMBL" id="VSSQ01049619">
    <property type="protein sequence ID" value="MPN03691.1"/>
    <property type="molecule type" value="Genomic_DNA"/>
</dbReference>
<evidence type="ECO:0000256" key="2">
    <source>
        <dbReference type="ARBA" id="ARBA00023172"/>
    </source>
</evidence>
<dbReference type="PANTHER" id="PTHR30461:SF2">
    <property type="entry name" value="SERINE RECOMBINASE PINE-RELATED"/>
    <property type="match status" value="1"/>
</dbReference>
<dbReference type="AlphaFoldDB" id="A0A645ENW2"/>
<comment type="caution">
    <text evidence="4">The sequence shown here is derived from an EMBL/GenBank/DDBJ whole genome shotgun (WGS) entry which is preliminary data.</text>
</comment>
<proteinExistence type="predicted"/>
<dbReference type="Pfam" id="PF13408">
    <property type="entry name" value="Zn_ribbon_recom"/>
    <property type="match status" value="1"/>
</dbReference>
<feature type="domain" description="Recombinase zinc beta ribbon" evidence="3">
    <location>
        <begin position="52"/>
        <end position="106"/>
    </location>
</feature>
<name>A0A645ENW2_9ZZZZ</name>
<keyword evidence="1" id="KW-0238">DNA-binding</keyword>
<dbReference type="Gene3D" id="3.90.1750.20">
    <property type="entry name" value="Putative Large Serine Recombinase, Chain B, Domain 2"/>
    <property type="match status" value="1"/>
</dbReference>
<organism evidence="4">
    <name type="scientific">bioreactor metagenome</name>
    <dbReference type="NCBI Taxonomy" id="1076179"/>
    <lineage>
        <taxon>unclassified sequences</taxon>
        <taxon>metagenomes</taxon>
        <taxon>ecological metagenomes</taxon>
    </lineage>
</organism>
<accession>A0A645ENW2</accession>
<reference evidence="4" key="1">
    <citation type="submission" date="2019-08" db="EMBL/GenBank/DDBJ databases">
        <authorList>
            <person name="Kucharzyk K."/>
            <person name="Murdoch R.W."/>
            <person name="Higgins S."/>
            <person name="Loffler F."/>
        </authorList>
    </citation>
    <scope>NUCLEOTIDE SEQUENCE</scope>
</reference>
<dbReference type="GO" id="GO:0003677">
    <property type="term" value="F:DNA binding"/>
    <property type="evidence" value="ECO:0007669"/>
    <property type="project" value="UniProtKB-KW"/>
</dbReference>
<protein>
    <recommendedName>
        <fullName evidence="3">Recombinase zinc beta ribbon domain-containing protein</fullName>
    </recommendedName>
</protein>
<dbReference type="GO" id="GO:0000150">
    <property type="term" value="F:DNA strand exchange activity"/>
    <property type="evidence" value="ECO:0007669"/>
    <property type="project" value="TreeGrafter"/>
</dbReference>
<dbReference type="InterPro" id="IPR025827">
    <property type="entry name" value="Zn_ribbon_recom_dom"/>
</dbReference>
<keyword evidence="2" id="KW-0233">DNA recombination</keyword>
<dbReference type="PANTHER" id="PTHR30461">
    <property type="entry name" value="DNA-INVERTASE FROM LAMBDOID PROPHAGE"/>
    <property type="match status" value="1"/>
</dbReference>
<evidence type="ECO:0000256" key="1">
    <source>
        <dbReference type="ARBA" id="ARBA00023125"/>
    </source>
</evidence>
<dbReference type="InterPro" id="IPR038109">
    <property type="entry name" value="DNA_bind_recomb_sf"/>
</dbReference>